<dbReference type="Pfam" id="PF12274">
    <property type="entry name" value="DUF3615"/>
    <property type="match status" value="1"/>
</dbReference>
<evidence type="ECO:0000259" key="2">
    <source>
        <dbReference type="Pfam" id="PF12274"/>
    </source>
</evidence>
<keyword evidence="4" id="KW-1185">Reference proteome</keyword>
<dbReference type="EnsemblPlants" id="OMERI03G36840.2">
    <property type="protein sequence ID" value="OMERI03G36840.2"/>
    <property type="gene ID" value="OMERI03G36840"/>
</dbReference>
<evidence type="ECO:0000256" key="1">
    <source>
        <dbReference type="SAM" id="MobiDB-lite"/>
    </source>
</evidence>
<name>A0A0E0D974_9ORYZ</name>
<reference evidence="3" key="1">
    <citation type="submission" date="2015-04" db="UniProtKB">
        <authorList>
            <consortium name="EnsemblPlants"/>
        </authorList>
    </citation>
    <scope>IDENTIFICATION</scope>
</reference>
<dbReference type="PANTHER" id="PTHR34710:SF15">
    <property type="entry name" value="OS03G0834100 PROTEIN"/>
    <property type="match status" value="1"/>
</dbReference>
<sequence length="226" mass="25169">MSTLHGNGNGKGKRKRPEQPAPAPEAEAEAELNSILLRKMGCTNMLSPSQLSKIKTMLQSRPDICKRNSHLKFCYSLRNRNVFVPDTHKPRLGPLQYKKGKEPVYDGSWQTPTCAKVALEHYNRSNEDEYEMVKALDSVSSFFNGVWVHVNFLAKLKGATQCPDLVPKFFFAEVKSDFDGRSCVSCGKIDPGNPEATPIRGCGICQNNEIYHPAVGEHRGDRKSAS</sequence>
<organism evidence="3">
    <name type="scientific">Oryza meridionalis</name>
    <dbReference type="NCBI Taxonomy" id="40149"/>
    <lineage>
        <taxon>Eukaryota</taxon>
        <taxon>Viridiplantae</taxon>
        <taxon>Streptophyta</taxon>
        <taxon>Embryophyta</taxon>
        <taxon>Tracheophyta</taxon>
        <taxon>Spermatophyta</taxon>
        <taxon>Magnoliopsida</taxon>
        <taxon>Liliopsida</taxon>
        <taxon>Poales</taxon>
        <taxon>Poaceae</taxon>
        <taxon>BOP clade</taxon>
        <taxon>Oryzoideae</taxon>
        <taxon>Oryzeae</taxon>
        <taxon>Oryzinae</taxon>
        <taxon>Oryza</taxon>
    </lineage>
</organism>
<evidence type="ECO:0000313" key="3">
    <source>
        <dbReference type="EnsemblPlants" id="OMERI03G36840.1"/>
    </source>
</evidence>
<dbReference type="InterPro" id="IPR022059">
    <property type="entry name" value="DUF3615"/>
</dbReference>
<dbReference type="Gramene" id="OMERI03G36840.1">
    <property type="protein sequence ID" value="OMERI03G36840.1"/>
    <property type="gene ID" value="OMERI03G36840"/>
</dbReference>
<evidence type="ECO:0000313" key="4">
    <source>
        <dbReference type="Proteomes" id="UP000008021"/>
    </source>
</evidence>
<dbReference type="EnsemblPlants" id="OMERI03G36840.1">
    <property type="protein sequence ID" value="OMERI03G36840.1"/>
    <property type="gene ID" value="OMERI03G36840"/>
</dbReference>
<dbReference type="eggNOG" id="ENOG502R3HV">
    <property type="taxonomic scope" value="Eukaryota"/>
</dbReference>
<feature type="domain" description="DUF3615" evidence="2">
    <location>
        <begin position="115"/>
        <end position="213"/>
    </location>
</feature>
<reference evidence="3" key="2">
    <citation type="submission" date="2018-05" db="EMBL/GenBank/DDBJ databases">
        <title>OmerRS3 (Oryza meridionalis Reference Sequence Version 3).</title>
        <authorList>
            <person name="Zhang J."/>
            <person name="Kudrna D."/>
            <person name="Lee S."/>
            <person name="Talag J."/>
            <person name="Welchert J."/>
            <person name="Wing R.A."/>
        </authorList>
    </citation>
    <scope>NUCLEOTIDE SEQUENCE [LARGE SCALE GENOMIC DNA]</scope>
    <source>
        <strain evidence="3">OR44</strain>
    </source>
</reference>
<dbReference type="AlphaFoldDB" id="A0A0E0D974"/>
<dbReference type="HOGENOM" id="CLU_094018_1_1_1"/>
<dbReference type="PANTHER" id="PTHR34710">
    <property type="entry name" value="OS03G0834100 PROTEIN"/>
    <property type="match status" value="1"/>
</dbReference>
<feature type="region of interest" description="Disordered" evidence="1">
    <location>
        <begin position="1"/>
        <end position="28"/>
    </location>
</feature>
<dbReference type="Proteomes" id="UP000008021">
    <property type="component" value="Chromosome 3"/>
</dbReference>
<proteinExistence type="predicted"/>
<dbReference type="Gramene" id="OMERI03G36840.2">
    <property type="protein sequence ID" value="OMERI03G36840.2"/>
    <property type="gene ID" value="OMERI03G36840"/>
</dbReference>
<protein>
    <recommendedName>
        <fullName evidence="2">DUF3615 domain-containing protein</fullName>
    </recommendedName>
</protein>
<accession>A0A0E0D974</accession>